<accession>A0A0H3BJQ1</accession>
<dbReference type="AlphaFoldDB" id="A0A0H3BJQ1"/>
<sequence length="307" mass="34764">MEAYQAEIIRRFGRVRRARGFYLYTERGVRITDLFLDGGASILGRNASRARLDFKRYLSRGLWGPLPTCASAQLQQALRTCFPAHEVRYYAHAERAQEVCARFLNLACGAAPCEVPVWRPCAPCVPQTDVFLVVPPFPSPAPFVALRAHCAARAPAGDVLFAPIAQAIARAFWDLARVGSLSQPARAMPHALLDSSHTTQEDAVPALPHTKKRRRGLNRVRRAQKCARQERDRAQLITLMSTWWRTEGPYLFPTVSEERYEALFARALDAHILLSPLYTEPSVLPTLEHYTQLCTFFLQEQEKEHHE</sequence>
<dbReference type="KEGG" id="tpp:TPASS_0678"/>
<dbReference type="EMBL" id="CP000805">
    <property type="protein sequence ID" value="ACD71096.1"/>
    <property type="molecule type" value="Genomic_DNA"/>
</dbReference>
<organism evidence="1 2">
    <name type="scientific">Treponema pallidum subsp. pallidum (strain SS14)</name>
    <dbReference type="NCBI Taxonomy" id="455434"/>
    <lineage>
        <taxon>Bacteria</taxon>
        <taxon>Pseudomonadati</taxon>
        <taxon>Spirochaetota</taxon>
        <taxon>Spirochaetia</taxon>
        <taxon>Spirochaetales</taxon>
        <taxon>Treponemataceae</taxon>
        <taxon>Treponema</taxon>
    </lineage>
</organism>
<reference evidence="1 2" key="1">
    <citation type="journal article" date="2008" name="BMC Microbiol.">
        <title>Complete genome sequence of Treponema pallidum ssp. pallidum strain SS14 determined with oligonucleotide arrays.</title>
        <authorList>
            <person name="Matejkova P."/>
            <person name="Strouhal M."/>
            <person name="Smajs D."/>
            <person name="Norris S.J."/>
            <person name="Palzkill T."/>
            <person name="Petrosino J.F."/>
            <person name="Sodergren E."/>
            <person name="Norton J.E."/>
            <person name="Singh J."/>
            <person name="Richmond T.A."/>
            <person name="Molla M.N."/>
            <person name="Albert T.J."/>
            <person name="Weinstock G.M."/>
        </authorList>
    </citation>
    <scope>NUCLEOTIDE SEQUENCE [LARGE SCALE GENOMIC DNA]</scope>
    <source>
        <strain evidence="1 2">SS14</strain>
    </source>
</reference>
<evidence type="ECO:0000313" key="2">
    <source>
        <dbReference type="Proteomes" id="UP000001202"/>
    </source>
</evidence>
<proteinExistence type="predicted"/>
<name>A0A0H3BJQ1_TREPS</name>
<evidence type="ECO:0000313" key="1">
    <source>
        <dbReference type="EMBL" id="ACD71096.1"/>
    </source>
</evidence>
<gene>
    <name evidence="1" type="ordered locus">TPASS_0678</name>
</gene>
<dbReference type="GeneID" id="93876447"/>
<dbReference type="RefSeq" id="WP_010882123.1">
    <property type="nucleotide sequence ID" value="NC_010741.1"/>
</dbReference>
<dbReference type="Proteomes" id="UP000001202">
    <property type="component" value="Chromosome"/>
</dbReference>
<protein>
    <submittedName>
        <fullName evidence="1">Uncharacterized protein</fullName>
    </submittedName>
</protein>
<dbReference type="PATRIC" id="fig|455434.6.peg.671"/>